<organism evidence="2">
    <name type="scientific">Dichomitus squalens</name>
    <dbReference type="NCBI Taxonomy" id="114155"/>
    <lineage>
        <taxon>Eukaryota</taxon>
        <taxon>Fungi</taxon>
        <taxon>Dikarya</taxon>
        <taxon>Basidiomycota</taxon>
        <taxon>Agaricomycotina</taxon>
        <taxon>Agaricomycetes</taxon>
        <taxon>Polyporales</taxon>
        <taxon>Polyporaceae</taxon>
        <taxon>Dichomitus</taxon>
    </lineage>
</organism>
<name>A0A4Q9MU95_9APHY</name>
<evidence type="ECO:0000256" key="1">
    <source>
        <dbReference type="SAM" id="Phobius"/>
    </source>
</evidence>
<evidence type="ECO:0000313" key="2">
    <source>
        <dbReference type="EMBL" id="TBU31255.1"/>
    </source>
</evidence>
<dbReference type="EMBL" id="ML143400">
    <property type="protein sequence ID" value="TBU31255.1"/>
    <property type="molecule type" value="Genomic_DNA"/>
</dbReference>
<dbReference type="AlphaFoldDB" id="A0A4Q9MU95"/>
<dbReference type="Proteomes" id="UP000292957">
    <property type="component" value="Unassembled WGS sequence"/>
</dbReference>
<reference evidence="2" key="1">
    <citation type="submission" date="2019-01" db="EMBL/GenBank/DDBJ databases">
        <title>Draft genome sequences of three monokaryotic isolates of the white-rot basidiomycete fungus Dichomitus squalens.</title>
        <authorList>
            <consortium name="DOE Joint Genome Institute"/>
            <person name="Lopez S.C."/>
            <person name="Andreopoulos B."/>
            <person name="Pangilinan J."/>
            <person name="Lipzen A."/>
            <person name="Riley R."/>
            <person name="Ahrendt S."/>
            <person name="Ng V."/>
            <person name="Barry K."/>
            <person name="Daum C."/>
            <person name="Grigoriev I.V."/>
            <person name="Hilden K.S."/>
            <person name="Makela M.R."/>
            <person name="de Vries R.P."/>
        </authorList>
    </citation>
    <scope>NUCLEOTIDE SEQUENCE [LARGE SCALE GENOMIC DNA]</scope>
    <source>
        <strain evidence="2">OM18370.1</strain>
    </source>
</reference>
<feature type="transmembrane region" description="Helical" evidence="1">
    <location>
        <begin position="16"/>
        <end position="37"/>
    </location>
</feature>
<sequence length="65" mass="7475">MQRTDPTHLRRRPESWAHLLLPFGGPIWFSLVICHTARQYIALPITMLRCLQHTALGIEVGNARI</sequence>
<keyword evidence="1" id="KW-0812">Transmembrane</keyword>
<accession>A0A4Q9MU95</accession>
<keyword evidence="1" id="KW-1133">Transmembrane helix</keyword>
<proteinExistence type="predicted"/>
<protein>
    <submittedName>
        <fullName evidence="2">Uncharacterized protein</fullName>
    </submittedName>
</protein>
<keyword evidence="1" id="KW-0472">Membrane</keyword>
<gene>
    <name evidence="2" type="ORF">BD311DRAFT_752922</name>
</gene>